<dbReference type="Pfam" id="PF07523">
    <property type="entry name" value="Big_3"/>
    <property type="match status" value="1"/>
</dbReference>
<name>R2TIL7_9ENTE</name>
<organism evidence="2 4">
    <name type="scientific">Enterococcus moraviensis ATCC BAA-383</name>
    <dbReference type="NCBI Taxonomy" id="1158609"/>
    <lineage>
        <taxon>Bacteria</taxon>
        <taxon>Bacillati</taxon>
        <taxon>Bacillota</taxon>
        <taxon>Bacilli</taxon>
        <taxon>Lactobacillales</taxon>
        <taxon>Enterococcaceae</taxon>
        <taxon>Enterococcus</taxon>
    </lineage>
</organism>
<sequence>MKNKPFIVGTALLFSSALFLHFETFYGAEATTPGKYKMTYEVDGKTETAIVEVKENQTELLLKDVTIEQNESWSPLDNVVSLKDKTGAPLNINEVTIKTNVNNQEAGMYFVKFSYENYSSVAKVSVSHLAKPSRKNRATNQMNYYEPDEKQIKIILNDELMKNEPAKKRMDETISGGAESGSAGFGSMLSFLSGTLLYGTRRV</sequence>
<reference evidence="3 5" key="2">
    <citation type="submission" date="2013-03" db="EMBL/GenBank/DDBJ databases">
        <title>The Genome Sequence of Enterococcus moraviensis BAA-383 (PacBio/Illumina hybrid assembly).</title>
        <authorList>
            <consortium name="The Broad Institute Genomics Platform"/>
            <consortium name="The Broad Institute Genome Sequencing Center for Infectious Disease"/>
            <person name="Earl A."/>
            <person name="Russ C."/>
            <person name="Gilmore M."/>
            <person name="Surin D."/>
            <person name="Walker B."/>
            <person name="Young S."/>
            <person name="Zeng Q."/>
            <person name="Gargeya S."/>
            <person name="Fitzgerald M."/>
            <person name="Haas B."/>
            <person name="Abouelleil A."/>
            <person name="Allen A.W."/>
            <person name="Alvarado L."/>
            <person name="Arachchi H.M."/>
            <person name="Berlin A.M."/>
            <person name="Chapman S.B."/>
            <person name="Gainer-Dewar J."/>
            <person name="Goldberg J."/>
            <person name="Griggs A."/>
            <person name="Gujja S."/>
            <person name="Hansen M."/>
            <person name="Howarth C."/>
            <person name="Imamovic A."/>
            <person name="Ireland A."/>
            <person name="Larimer J."/>
            <person name="McCowan C."/>
            <person name="Murphy C."/>
            <person name="Pearson M."/>
            <person name="Poon T.W."/>
            <person name="Priest M."/>
            <person name="Roberts A."/>
            <person name="Saif S."/>
            <person name="Shea T."/>
            <person name="Sisk P."/>
            <person name="Sykes S."/>
            <person name="Wortman J."/>
            <person name="Nusbaum C."/>
            <person name="Birren B."/>
        </authorList>
    </citation>
    <scope>NUCLEOTIDE SEQUENCE [LARGE SCALE GENOMIC DNA]</scope>
    <source>
        <strain evidence="3 5">ATCC BAA-383</strain>
    </source>
</reference>
<evidence type="ECO:0000313" key="2">
    <source>
        <dbReference type="EMBL" id="EOI06973.1"/>
    </source>
</evidence>
<evidence type="ECO:0000313" key="3">
    <source>
        <dbReference type="EMBL" id="EOT65315.1"/>
    </source>
</evidence>
<dbReference type="InterPro" id="IPR022038">
    <property type="entry name" value="Ig-like_bact"/>
</dbReference>
<dbReference type="STRING" id="155617.RV09_GL003265"/>
<dbReference type="EMBL" id="AJAS01000002">
    <property type="protein sequence ID" value="EOI06973.1"/>
    <property type="molecule type" value="Genomic_DNA"/>
</dbReference>
<dbReference type="OrthoDB" id="2183231at2"/>
<dbReference type="Proteomes" id="UP000014157">
    <property type="component" value="Unassembled WGS sequence"/>
</dbReference>
<dbReference type="RefSeq" id="WP_010763738.1">
    <property type="nucleotide sequence ID" value="NZ_ASWB01000004.1"/>
</dbReference>
<dbReference type="HOGENOM" id="CLU_1188483_0_0_9"/>
<evidence type="ECO:0000313" key="5">
    <source>
        <dbReference type="Proteomes" id="UP000014157"/>
    </source>
</evidence>
<dbReference type="EMBL" id="ASWB01000004">
    <property type="protein sequence ID" value="EOT65315.1"/>
    <property type="molecule type" value="Genomic_DNA"/>
</dbReference>
<feature type="domain" description="Ig-like" evidence="1">
    <location>
        <begin position="63"/>
        <end position="126"/>
    </location>
</feature>
<dbReference type="Proteomes" id="UP000013781">
    <property type="component" value="Unassembled WGS sequence"/>
</dbReference>
<dbReference type="Gene3D" id="2.60.40.10">
    <property type="entry name" value="Immunoglobulins"/>
    <property type="match status" value="1"/>
</dbReference>
<dbReference type="PATRIC" id="fig|1158609.3.peg.301"/>
<dbReference type="InterPro" id="IPR013783">
    <property type="entry name" value="Ig-like_fold"/>
</dbReference>
<evidence type="ECO:0000259" key="1">
    <source>
        <dbReference type="Pfam" id="PF07523"/>
    </source>
</evidence>
<evidence type="ECO:0000313" key="4">
    <source>
        <dbReference type="Proteomes" id="UP000013781"/>
    </source>
</evidence>
<keyword evidence="5" id="KW-1185">Reference proteome</keyword>
<dbReference type="AlphaFoldDB" id="R2TIL7"/>
<comment type="caution">
    <text evidence="2">The sequence shown here is derived from an EMBL/GenBank/DDBJ whole genome shotgun (WGS) entry which is preliminary data.</text>
</comment>
<gene>
    <name evidence="3" type="ORF">I586_03049</name>
    <name evidence="2" type="ORF">UAY_00315</name>
</gene>
<reference evidence="2 4" key="1">
    <citation type="submission" date="2013-02" db="EMBL/GenBank/DDBJ databases">
        <title>The Genome Sequence of Enterococcus moraviensis BAA-383.</title>
        <authorList>
            <consortium name="The Broad Institute Genome Sequencing Platform"/>
            <consortium name="The Broad Institute Genome Sequencing Center for Infectious Disease"/>
            <person name="Earl A.M."/>
            <person name="Gilmore M.S."/>
            <person name="Lebreton F."/>
            <person name="Walker B."/>
            <person name="Young S.K."/>
            <person name="Zeng Q."/>
            <person name="Gargeya S."/>
            <person name="Fitzgerald M."/>
            <person name="Haas B."/>
            <person name="Abouelleil A."/>
            <person name="Alvarado L."/>
            <person name="Arachchi H.M."/>
            <person name="Berlin A.M."/>
            <person name="Chapman S.B."/>
            <person name="Dewar J."/>
            <person name="Goldberg J."/>
            <person name="Griggs A."/>
            <person name="Gujja S."/>
            <person name="Hansen M."/>
            <person name="Howarth C."/>
            <person name="Imamovic A."/>
            <person name="Larimer J."/>
            <person name="McCowan C."/>
            <person name="Murphy C."/>
            <person name="Neiman D."/>
            <person name="Pearson M."/>
            <person name="Priest M."/>
            <person name="Roberts A."/>
            <person name="Saif S."/>
            <person name="Shea T."/>
            <person name="Sisk P."/>
            <person name="Sykes S."/>
            <person name="Wortman J."/>
            <person name="Nusbaum C."/>
            <person name="Birren B."/>
        </authorList>
    </citation>
    <scope>NUCLEOTIDE SEQUENCE [LARGE SCALE GENOMIC DNA]</scope>
    <source>
        <strain evidence="2 4">ATCC BAA-383</strain>
    </source>
</reference>
<accession>R2TIL7</accession>
<proteinExistence type="predicted"/>
<dbReference type="eggNOG" id="COG3209">
    <property type="taxonomic scope" value="Bacteria"/>
</dbReference>
<protein>
    <recommendedName>
        <fullName evidence="1">Ig-like domain-containing protein</fullName>
    </recommendedName>
</protein>